<dbReference type="InterPro" id="IPR038750">
    <property type="entry name" value="YczE/YyaS-like"/>
</dbReference>
<feature type="transmembrane region" description="Helical" evidence="1">
    <location>
        <begin position="122"/>
        <end position="148"/>
    </location>
</feature>
<accession>A0A9D1IG47</accession>
<name>A0A9D1IG47_9FIRM</name>
<gene>
    <name evidence="2" type="ORF">IAC53_05870</name>
</gene>
<comment type="caution">
    <text evidence="2">The sequence shown here is derived from an EMBL/GenBank/DDBJ whole genome shotgun (WGS) entry which is preliminary data.</text>
</comment>
<keyword evidence="1" id="KW-0472">Membrane</keyword>
<feature type="transmembrane region" description="Helical" evidence="1">
    <location>
        <begin position="21"/>
        <end position="41"/>
    </location>
</feature>
<dbReference type="PANTHER" id="PTHR40078">
    <property type="entry name" value="INTEGRAL MEMBRANE PROTEIN-RELATED"/>
    <property type="match status" value="1"/>
</dbReference>
<protein>
    <submittedName>
        <fullName evidence="2">YitT family protein</fullName>
    </submittedName>
</protein>
<proteinExistence type="predicted"/>
<feature type="transmembrane region" description="Helical" evidence="1">
    <location>
        <begin position="61"/>
        <end position="80"/>
    </location>
</feature>
<sequence>MAEILRQMQPKTILHSTHGKRRIGMMLCSILLMGFGISVFSFSGMGVDPFTALNMSVSAKLGLSFGFWQMLVNAVLLLFVARFSKKLINLGTVINMVGVGYVCDFFTAIYDRFLPAPTALPVRLVLMLCGVVLLSLSASLFFTASLGVGPYDAVGFVLRDKSPIPYKWCRVLTDVVCTGVAFLLAGPVGVGTVVTAFCMGPIVAFFNTHVSEKLLNASENAFRPTVHFYDFTRFGGAFISVNGRFAS</sequence>
<dbReference type="AlphaFoldDB" id="A0A9D1IG47"/>
<evidence type="ECO:0000256" key="1">
    <source>
        <dbReference type="SAM" id="Phobius"/>
    </source>
</evidence>
<keyword evidence="1" id="KW-1133">Transmembrane helix</keyword>
<evidence type="ECO:0000313" key="2">
    <source>
        <dbReference type="EMBL" id="HIU36111.1"/>
    </source>
</evidence>
<reference evidence="2" key="1">
    <citation type="submission" date="2020-10" db="EMBL/GenBank/DDBJ databases">
        <authorList>
            <person name="Gilroy R."/>
        </authorList>
    </citation>
    <scope>NUCLEOTIDE SEQUENCE</scope>
    <source>
        <strain evidence="2">ChiGjej1B1-19959</strain>
    </source>
</reference>
<feature type="transmembrane region" description="Helical" evidence="1">
    <location>
        <begin position="87"/>
        <end position="110"/>
    </location>
</feature>
<dbReference type="PANTHER" id="PTHR40078:SF1">
    <property type="entry name" value="INTEGRAL MEMBRANE PROTEIN"/>
    <property type="match status" value="1"/>
</dbReference>
<dbReference type="EMBL" id="DVMW01000036">
    <property type="protein sequence ID" value="HIU36111.1"/>
    <property type="molecule type" value="Genomic_DNA"/>
</dbReference>
<keyword evidence="1" id="KW-0812">Transmembrane</keyword>
<dbReference type="Proteomes" id="UP000824071">
    <property type="component" value="Unassembled WGS sequence"/>
</dbReference>
<evidence type="ECO:0000313" key="3">
    <source>
        <dbReference type="Proteomes" id="UP000824071"/>
    </source>
</evidence>
<reference evidence="2" key="2">
    <citation type="journal article" date="2021" name="PeerJ">
        <title>Extensive microbial diversity within the chicken gut microbiome revealed by metagenomics and culture.</title>
        <authorList>
            <person name="Gilroy R."/>
            <person name="Ravi A."/>
            <person name="Getino M."/>
            <person name="Pursley I."/>
            <person name="Horton D.L."/>
            <person name="Alikhan N.F."/>
            <person name="Baker D."/>
            <person name="Gharbi K."/>
            <person name="Hall N."/>
            <person name="Watson M."/>
            <person name="Adriaenssens E.M."/>
            <person name="Foster-Nyarko E."/>
            <person name="Jarju S."/>
            <person name="Secka A."/>
            <person name="Antonio M."/>
            <person name="Oren A."/>
            <person name="Chaudhuri R.R."/>
            <person name="La Ragione R."/>
            <person name="Hildebrand F."/>
            <person name="Pallen M.J."/>
        </authorList>
    </citation>
    <scope>NUCLEOTIDE SEQUENCE</scope>
    <source>
        <strain evidence="2">ChiGjej1B1-19959</strain>
    </source>
</reference>
<dbReference type="Pfam" id="PF19700">
    <property type="entry name" value="DUF6198"/>
    <property type="match status" value="1"/>
</dbReference>
<organism evidence="2 3">
    <name type="scientific">Candidatus Fimenecus excrementigallinarum</name>
    <dbReference type="NCBI Taxonomy" id="2840816"/>
    <lineage>
        <taxon>Bacteria</taxon>
        <taxon>Bacillati</taxon>
        <taxon>Bacillota</taxon>
        <taxon>Clostridia</taxon>
        <taxon>Candidatus Fimenecus</taxon>
    </lineage>
</organism>